<sequence>MLDSAIAALKTPVADSEADKETAAAALDKTNRGLKNSLNNVLTVRRGIRHAAERTGVAGSLGSDRALGQTQQMSDLVDVDWNATIHLTSCSKRHCRHRIKHLPICRDCRSSSSTNNFALKHIMKLGMFCLPALGSLGRAFFCLFCIVG</sequence>
<reference evidence="1 2" key="1">
    <citation type="submission" date="2018-06" db="EMBL/GenBank/DDBJ databases">
        <authorList>
            <consortium name="Pathogen Informatics"/>
            <person name="Doyle S."/>
        </authorList>
    </citation>
    <scope>NUCLEOTIDE SEQUENCE [LARGE SCALE GENOMIC DNA]</scope>
    <source>
        <strain evidence="1 2">NCTC9962</strain>
    </source>
</reference>
<keyword evidence="1" id="KW-0966">Cell projection</keyword>
<evidence type="ECO:0000313" key="2">
    <source>
        <dbReference type="Proteomes" id="UP000254052"/>
    </source>
</evidence>
<protein>
    <submittedName>
        <fullName evidence="1">Flagellar hook-associated protein 3</fullName>
    </submittedName>
</protein>
<accession>A0A377DDW7</accession>
<organism evidence="1 2">
    <name type="scientific">Escherichia coli</name>
    <dbReference type="NCBI Taxonomy" id="562"/>
    <lineage>
        <taxon>Bacteria</taxon>
        <taxon>Pseudomonadati</taxon>
        <taxon>Pseudomonadota</taxon>
        <taxon>Gammaproteobacteria</taxon>
        <taxon>Enterobacterales</taxon>
        <taxon>Enterobacteriaceae</taxon>
        <taxon>Escherichia</taxon>
    </lineage>
</organism>
<name>A0A377DDW7_ECOLX</name>
<gene>
    <name evidence="1" type="primary">flgL_1</name>
    <name evidence="1" type="ORF">NCTC9962_06992</name>
</gene>
<dbReference type="AlphaFoldDB" id="A0A377DDW7"/>
<dbReference type="Gene3D" id="1.20.1330.10">
    <property type="entry name" value="f41 fragment of flagellin, N-terminal domain"/>
    <property type="match status" value="1"/>
</dbReference>
<dbReference type="Proteomes" id="UP000254052">
    <property type="component" value="Unassembled WGS sequence"/>
</dbReference>
<dbReference type="EMBL" id="UGED01000021">
    <property type="protein sequence ID" value="STM19264.1"/>
    <property type="molecule type" value="Genomic_DNA"/>
</dbReference>
<keyword evidence="1" id="KW-0969">Cilium</keyword>
<evidence type="ECO:0000313" key="1">
    <source>
        <dbReference type="EMBL" id="STM19264.1"/>
    </source>
</evidence>
<keyword evidence="1" id="KW-0282">Flagellum</keyword>
<proteinExistence type="predicted"/>